<feature type="domain" description="Glycosyltransferase RgtA/B/C/D-like" evidence="9">
    <location>
        <begin position="63"/>
        <end position="219"/>
    </location>
</feature>
<keyword evidence="11" id="KW-1185">Reference proteome</keyword>
<dbReference type="Pfam" id="PF13231">
    <property type="entry name" value="PMT_2"/>
    <property type="match status" value="1"/>
</dbReference>
<feature type="transmembrane region" description="Helical" evidence="8">
    <location>
        <begin position="12"/>
        <end position="34"/>
    </location>
</feature>
<feature type="transmembrane region" description="Helical" evidence="8">
    <location>
        <begin position="328"/>
        <end position="349"/>
    </location>
</feature>
<feature type="transmembrane region" description="Helical" evidence="8">
    <location>
        <begin position="158"/>
        <end position="190"/>
    </location>
</feature>
<keyword evidence="5 8" id="KW-0812">Transmembrane</keyword>
<reference evidence="10 11" key="1">
    <citation type="submission" date="2019-02" db="EMBL/GenBank/DDBJ databases">
        <title>Pedobacter sp. RP-3-21 sp. nov., isolated from Arctic soil.</title>
        <authorList>
            <person name="Dahal R.H."/>
        </authorList>
    </citation>
    <scope>NUCLEOTIDE SEQUENCE [LARGE SCALE GENOMIC DNA]</scope>
    <source>
        <strain evidence="10 11">RP-3-21</strain>
    </source>
</reference>
<keyword evidence="4 10" id="KW-0808">Transferase</keyword>
<comment type="caution">
    <text evidence="10">The sequence shown here is derived from an EMBL/GenBank/DDBJ whole genome shotgun (WGS) entry which is preliminary data.</text>
</comment>
<keyword evidence="2" id="KW-1003">Cell membrane</keyword>
<dbReference type="EMBL" id="SJSO01000006">
    <property type="protein sequence ID" value="TCD27388.1"/>
    <property type="molecule type" value="Genomic_DNA"/>
</dbReference>
<sequence length="520" mass="59331">MENNMNIRKSKSALVDLGVLVFFVILKMILPFFLVNAAYSLHRDEFLHLDQANHLAWGFQSVPPVTSIFALIIKFFGGSETAVRLLSASIGAATLIFTWKIVGAFKGNLYAKVLSAIALICCAIGRLDLLFQPNAFDILSWTAVYFFMIRFFDTKENRFLYFIAIALGVGFLNKYSIVFLAAGLIPALLISKQRAVFKNKHLYFAALLALLIMLPNLIWQYTNHFPVVGHMKELAATQLDKINRIDFLKDQLLYYFNIIFIVLAGIIALLFYKPFAGFRWIIFGFIISLALFTWFRAKGYYAAGLYPVIIAAGCTYFSFVFNNGWKKYLKVLLIILPVALFSITMKFAYPVLSPEQIIAKHDKFAKIGMLRWEDGLQHDLPQDFADMQGWKEMAALVDIAYAKVKDKSALLVRADNYGEAGAINYYSKFKNINAVAYNADYLYWFKMDKPIKHLILIREPNEDDPQRKKEQPFFGKITKIGEVTTPYAREKGAGVFLLEDANIDINSRINSEIEEEKHDH</sequence>
<evidence type="ECO:0000256" key="3">
    <source>
        <dbReference type="ARBA" id="ARBA00022676"/>
    </source>
</evidence>
<keyword evidence="6 8" id="KW-1133">Transmembrane helix</keyword>
<evidence type="ECO:0000259" key="9">
    <source>
        <dbReference type="Pfam" id="PF13231"/>
    </source>
</evidence>
<comment type="subcellular location">
    <subcellularLocation>
        <location evidence="1">Cell membrane</location>
        <topology evidence="1">Multi-pass membrane protein</topology>
    </subcellularLocation>
</comment>
<feature type="transmembrane region" description="Helical" evidence="8">
    <location>
        <begin position="301"/>
        <end position="321"/>
    </location>
</feature>
<accession>A0A4R0Q4D4</accession>
<feature type="transmembrane region" description="Helical" evidence="8">
    <location>
        <begin position="202"/>
        <end position="221"/>
    </location>
</feature>
<dbReference type="PANTHER" id="PTHR33908:SF11">
    <property type="entry name" value="MEMBRANE PROTEIN"/>
    <property type="match status" value="1"/>
</dbReference>
<dbReference type="GO" id="GO:0009103">
    <property type="term" value="P:lipopolysaccharide biosynthetic process"/>
    <property type="evidence" value="ECO:0007669"/>
    <property type="project" value="UniProtKB-ARBA"/>
</dbReference>
<feature type="transmembrane region" description="Helical" evidence="8">
    <location>
        <begin position="85"/>
        <end position="103"/>
    </location>
</feature>
<evidence type="ECO:0000256" key="5">
    <source>
        <dbReference type="ARBA" id="ARBA00022692"/>
    </source>
</evidence>
<evidence type="ECO:0000256" key="2">
    <source>
        <dbReference type="ARBA" id="ARBA00022475"/>
    </source>
</evidence>
<evidence type="ECO:0000256" key="8">
    <source>
        <dbReference type="SAM" id="Phobius"/>
    </source>
</evidence>
<gene>
    <name evidence="10" type="ORF">EZ456_09330</name>
</gene>
<dbReference type="InterPro" id="IPR050297">
    <property type="entry name" value="LipidA_mod_glycosyltrf_83"/>
</dbReference>
<dbReference type="PANTHER" id="PTHR33908">
    <property type="entry name" value="MANNOSYLTRANSFERASE YKCB-RELATED"/>
    <property type="match status" value="1"/>
</dbReference>
<organism evidence="10 11">
    <name type="scientific">Pedobacter psychrodurus</name>
    <dbReference type="NCBI Taxonomy" id="2530456"/>
    <lineage>
        <taxon>Bacteria</taxon>
        <taxon>Pseudomonadati</taxon>
        <taxon>Bacteroidota</taxon>
        <taxon>Sphingobacteriia</taxon>
        <taxon>Sphingobacteriales</taxon>
        <taxon>Sphingobacteriaceae</taxon>
        <taxon>Pedobacter</taxon>
    </lineage>
</organism>
<keyword evidence="7 8" id="KW-0472">Membrane</keyword>
<dbReference type="AlphaFoldDB" id="A0A4R0Q4D4"/>
<feature type="transmembrane region" description="Helical" evidence="8">
    <location>
        <begin position="278"/>
        <end position="295"/>
    </location>
</feature>
<dbReference type="GO" id="GO:0005886">
    <property type="term" value="C:plasma membrane"/>
    <property type="evidence" value="ECO:0007669"/>
    <property type="project" value="UniProtKB-SubCell"/>
</dbReference>
<feature type="transmembrane region" description="Helical" evidence="8">
    <location>
        <begin position="134"/>
        <end position="152"/>
    </location>
</feature>
<evidence type="ECO:0000256" key="4">
    <source>
        <dbReference type="ARBA" id="ARBA00022679"/>
    </source>
</evidence>
<evidence type="ECO:0000256" key="6">
    <source>
        <dbReference type="ARBA" id="ARBA00022989"/>
    </source>
</evidence>
<evidence type="ECO:0000256" key="1">
    <source>
        <dbReference type="ARBA" id="ARBA00004651"/>
    </source>
</evidence>
<dbReference type="Proteomes" id="UP000293925">
    <property type="component" value="Unassembled WGS sequence"/>
</dbReference>
<dbReference type="GO" id="GO:0016763">
    <property type="term" value="F:pentosyltransferase activity"/>
    <property type="evidence" value="ECO:0007669"/>
    <property type="project" value="TreeGrafter"/>
</dbReference>
<feature type="transmembrane region" description="Helical" evidence="8">
    <location>
        <begin position="54"/>
        <end position="73"/>
    </location>
</feature>
<keyword evidence="3" id="KW-0328">Glycosyltransferase</keyword>
<evidence type="ECO:0000313" key="11">
    <source>
        <dbReference type="Proteomes" id="UP000293925"/>
    </source>
</evidence>
<protein>
    <submittedName>
        <fullName evidence="10">Glycosyltransferase family 39 protein</fullName>
    </submittedName>
</protein>
<feature type="transmembrane region" description="Helical" evidence="8">
    <location>
        <begin position="252"/>
        <end position="271"/>
    </location>
</feature>
<evidence type="ECO:0000256" key="7">
    <source>
        <dbReference type="ARBA" id="ARBA00023136"/>
    </source>
</evidence>
<name>A0A4R0Q4D4_9SPHI</name>
<evidence type="ECO:0000313" key="10">
    <source>
        <dbReference type="EMBL" id="TCD27388.1"/>
    </source>
</evidence>
<dbReference type="InterPro" id="IPR038731">
    <property type="entry name" value="RgtA/B/C-like"/>
</dbReference>
<dbReference type="OrthoDB" id="9813729at2"/>
<proteinExistence type="predicted"/>